<organism evidence="1 2">
    <name type="scientific">Xylaria curta</name>
    <dbReference type="NCBI Taxonomy" id="42375"/>
    <lineage>
        <taxon>Eukaryota</taxon>
        <taxon>Fungi</taxon>
        <taxon>Dikarya</taxon>
        <taxon>Ascomycota</taxon>
        <taxon>Pezizomycotina</taxon>
        <taxon>Sordariomycetes</taxon>
        <taxon>Xylariomycetidae</taxon>
        <taxon>Xylariales</taxon>
        <taxon>Xylariaceae</taxon>
        <taxon>Xylaria</taxon>
    </lineage>
</organism>
<reference evidence="1" key="1">
    <citation type="submission" date="2022-10" db="EMBL/GenBank/DDBJ databases">
        <title>Genome Sequence of Xylaria curta.</title>
        <authorList>
            <person name="Buettner E."/>
        </authorList>
    </citation>
    <scope>NUCLEOTIDE SEQUENCE</scope>
    <source>
        <strain evidence="1">Babe10</strain>
    </source>
</reference>
<comment type="caution">
    <text evidence="1">The sequence shown here is derived from an EMBL/GenBank/DDBJ whole genome shotgun (WGS) entry which is preliminary data.</text>
</comment>
<evidence type="ECO:0000313" key="1">
    <source>
        <dbReference type="EMBL" id="KAJ2995130.1"/>
    </source>
</evidence>
<gene>
    <name evidence="1" type="ORF">NUW58_g1360</name>
</gene>
<protein>
    <submittedName>
        <fullName evidence="1">Uncharacterized protein</fullName>
    </submittedName>
</protein>
<dbReference type="EMBL" id="JAPDGR010000145">
    <property type="protein sequence ID" value="KAJ2995130.1"/>
    <property type="molecule type" value="Genomic_DNA"/>
</dbReference>
<accession>A0ACC1PLI0</accession>
<evidence type="ECO:0000313" key="2">
    <source>
        <dbReference type="Proteomes" id="UP001143856"/>
    </source>
</evidence>
<name>A0ACC1PLI0_9PEZI</name>
<sequence>MNPLAPLANHQFNPFEPHPELDGVELPDPSDIDWVSNSDPFGMFASRGVAPPKMLSPSEVRREAKDRSTNIFAYHETLRSILERHEATIQKRWEKKTRTQRLGVLLQAWPGMPLTHRPDFAAFRKHAGSLNSVAVQHRSSFIWPLINQEDLGDPKTLALLLNSRGRNHPHVFAASDGEVMHLGKVITAIVPIFLNQYVMTLNGITRQEDYGRLIAWDEHEDAFDWMYTRKQFLPGEGLLILEFQERLLEFLVDCCKTILHDIPLDQMTSNKFAIQPEPPLKESLEATGFSTLSVMAKEAPYRPPARLDLQKIESLLSARTVRAEDHIWSLREDPSYFAETILDMKEHLLDDHSTMRPSRDNTPWAQVISSVLVGSFSQLESFAELRNQATRLRELSGKYGPELSPQKDLPEEYLAALLRFRYYLNRVTKGVLNQLNLSVAASPPLRALFVRKTPRPTKDKVTQQLIWLLQTLWEDGDDLFFCRMTTVIDELDRLLKAEPKALELVSPYIAMLIGELSVTGECLRQLEIFQPWANGFEQALVDRGKGIEKEFTERTRVWAKVYDTFKEHNTVAFRHLGDPSGGKFQYPVGKSQNKANIETLRRSEANLDAFWSAVDDMLYRKAGSLNGTAYRQVLSQPRYLQRTPEWVGPAAKKEEKSNQRNKHSGGSYEYVPPSSRLFQGTGPALSARAEVLALGAGKSKVKRRAMPGAEATDENDIALPAPGSLADFQPTFKVDARAHKVFRTIFFDPAANTSAGEVAWRDFLHAMGSTGFTAQKLYGSVWHFQPTRLDVERSIQFHEPHPRGKIPFLMARRHGRRLSRAYGWDGNIFVLEDNV</sequence>
<keyword evidence="2" id="KW-1185">Reference proteome</keyword>
<dbReference type="Proteomes" id="UP001143856">
    <property type="component" value="Unassembled WGS sequence"/>
</dbReference>
<proteinExistence type="predicted"/>